<dbReference type="Proteomes" id="UP000799757">
    <property type="component" value="Unassembled WGS sequence"/>
</dbReference>
<protein>
    <submittedName>
        <fullName evidence="6">S-adenosyl-L-methionine-dependent methyltransferase</fullName>
    </submittedName>
</protein>
<dbReference type="InterPro" id="IPR036390">
    <property type="entry name" value="WH_DNA-bd_sf"/>
</dbReference>
<evidence type="ECO:0000256" key="1">
    <source>
        <dbReference type="ARBA" id="ARBA00022603"/>
    </source>
</evidence>
<dbReference type="GO" id="GO:0008171">
    <property type="term" value="F:O-methyltransferase activity"/>
    <property type="evidence" value="ECO:0007669"/>
    <property type="project" value="InterPro"/>
</dbReference>
<evidence type="ECO:0000259" key="4">
    <source>
        <dbReference type="Pfam" id="PF00891"/>
    </source>
</evidence>
<dbReference type="Pfam" id="PF00891">
    <property type="entry name" value="Methyltransf_2"/>
    <property type="match status" value="1"/>
</dbReference>
<dbReference type="GO" id="GO:0032259">
    <property type="term" value="P:methylation"/>
    <property type="evidence" value="ECO:0007669"/>
    <property type="project" value="UniProtKB-KW"/>
</dbReference>
<dbReference type="PROSITE" id="PS51683">
    <property type="entry name" value="SAM_OMT_II"/>
    <property type="match status" value="1"/>
</dbReference>
<evidence type="ECO:0000259" key="5">
    <source>
        <dbReference type="Pfam" id="PF08100"/>
    </source>
</evidence>
<dbReference type="InterPro" id="IPR001077">
    <property type="entry name" value="COMT_C"/>
</dbReference>
<dbReference type="SUPFAM" id="SSF46785">
    <property type="entry name" value="Winged helix' DNA-binding domain"/>
    <property type="match status" value="1"/>
</dbReference>
<proteinExistence type="predicted"/>
<dbReference type="AlphaFoldDB" id="A0A6A6X228"/>
<feature type="domain" description="O-methyltransferase C-terminal" evidence="4">
    <location>
        <begin position="215"/>
        <end position="364"/>
    </location>
</feature>
<dbReference type="OrthoDB" id="1606438at2759"/>
<organism evidence="6 7">
    <name type="scientific">Melanomma pulvis-pyrius CBS 109.77</name>
    <dbReference type="NCBI Taxonomy" id="1314802"/>
    <lineage>
        <taxon>Eukaryota</taxon>
        <taxon>Fungi</taxon>
        <taxon>Dikarya</taxon>
        <taxon>Ascomycota</taxon>
        <taxon>Pezizomycotina</taxon>
        <taxon>Dothideomycetes</taxon>
        <taxon>Pleosporomycetidae</taxon>
        <taxon>Pleosporales</taxon>
        <taxon>Melanommataceae</taxon>
        <taxon>Melanomma</taxon>
    </lineage>
</organism>
<evidence type="ECO:0000256" key="2">
    <source>
        <dbReference type="ARBA" id="ARBA00022679"/>
    </source>
</evidence>
<dbReference type="InterPro" id="IPR036388">
    <property type="entry name" value="WH-like_DNA-bd_sf"/>
</dbReference>
<keyword evidence="2 6" id="KW-0808">Transferase</keyword>
<dbReference type="SUPFAM" id="SSF53335">
    <property type="entry name" value="S-adenosyl-L-methionine-dependent methyltransferases"/>
    <property type="match status" value="1"/>
</dbReference>
<keyword evidence="7" id="KW-1185">Reference proteome</keyword>
<dbReference type="Gene3D" id="3.40.50.150">
    <property type="entry name" value="Vaccinia Virus protein VP39"/>
    <property type="match status" value="1"/>
</dbReference>
<evidence type="ECO:0000313" key="6">
    <source>
        <dbReference type="EMBL" id="KAF2789977.1"/>
    </source>
</evidence>
<evidence type="ECO:0000256" key="3">
    <source>
        <dbReference type="ARBA" id="ARBA00022691"/>
    </source>
</evidence>
<dbReference type="CDD" id="cd02440">
    <property type="entry name" value="AdoMet_MTases"/>
    <property type="match status" value="1"/>
</dbReference>
<accession>A0A6A6X228</accession>
<evidence type="ECO:0000313" key="7">
    <source>
        <dbReference type="Proteomes" id="UP000799757"/>
    </source>
</evidence>
<gene>
    <name evidence="6" type="ORF">K505DRAFT_252194</name>
</gene>
<dbReference type="InterPro" id="IPR029063">
    <property type="entry name" value="SAM-dependent_MTases_sf"/>
</dbReference>
<dbReference type="PANTHER" id="PTHR43712">
    <property type="entry name" value="PUTATIVE (AFU_ORTHOLOGUE AFUA_4G14580)-RELATED"/>
    <property type="match status" value="1"/>
</dbReference>
<feature type="domain" description="O-methyltransferase dimerisation" evidence="5">
    <location>
        <begin position="77"/>
        <end position="149"/>
    </location>
</feature>
<dbReference type="InterPro" id="IPR012967">
    <property type="entry name" value="COMT_dimerisation"/>
</dbReference>
<dbReference type="PANTHER" id="PTHR43712:SF12">
    <property type="entry name" value="STERIGMATOCYSTIN 8-O-METHYLTRANSFERASE"/>
    <property type="match status" value="1"/>
</dbReference>
<reference evidence="6" key="1">
    <citation type="journal article" date="2020" name="Stud. Mycol.">
        <title>101 Dothideomycetes genomes: a test case for predicting lifestyles and emergence of pathogens.</title>
        <authorList>
            <person name="Haridas S."/>
            <person name="Albert R."/>
            <person name="Binder M."/>
            <person name="Bloem J."/>
            <person name="Labutti K."/>
            <person name="Salamov A."/>
            <person name="Andreopoulos B."/>
            <person name="Baker S."/>
            <person name="Barry K."/>
            <person name="Bills G."/>
            <person name="Bluhm B."/>
            <person name="Cannon C."/>
            <person name="Castanera R."/>
            <person name="Culley D."/>
            <person name="Daum C."/>
            <person name="Ezra D."/>
            <person name="Gonzalez J."/>
            <person name="Henrissat B."/>
            <person name="Kuo A."/>
            <person name="Liang C."/>
            <person name="Lipzen A."/>
            <person name="Lutzoni F."/>
            <person name="Magnuson J."/>
            <person name="Mondo S."/>
            <person name="Nolan M."/>
            <person name="Ohm R."/>
            <person name="Pangilinan J."/>
            <person name="Park H.-J."/>
            <person name="Ramirez L."/>
            <person name="Alfaro M."/>
            <person name="Sun H."/>
            <person name="Tritt A."/>
            <person name="Yoshinaga Y."/>
            <person name="Zwiers L.-H."/>
            <person name="Turgeon B."/>
            <person name="Goodwin S."/>
            <person name="Spatafora J."/>
            <person name="Crous P."/>
            <person name="Grigoriev I."/>
        </authorList>
    </citation>
    <scope>NUCLEOTIDE SEQUENCE</scope>
    <source>
        <strain evidence="6">CBS 109.77</strain>
    </source>
</reference>
<keyword evidence="1 6" id="KW-0489">Methyltransferase</keyword>
<name>A0A6A6X228_9PLEO</name>
<keyword evidence="3" id="KW-0949">S-adenosyl-L-methionine</keyword>
<dbReference type="EMBL" id="MU002101">
    <property type="protein sequence ID" value="KAF2789977.1"/>
    <property type="molecule type" value="Genomic_DNA"/>
</dbReference>
<dbReference type="Gene3D" id="1.10.10.10">
    <property type="entry name" value="Winged helix-like DNA-binding domain superfamily/Winged helix DNA-binding domain"/>
    <property type="match status" value="1"/>
</dbReference>
<sequence length="385" mass="42661">MSQPPRIYQLAENIKESVDKLLQILATQGIPAPSFDDNGPFQIPRKASAIQDTLLDATSELHELLLEPLNLVYKQGGHNNSVCLKAISRYNIASMVPEGGAISYSEIAAKTSLTEQMVKRLLRSAIAMRIFQEPEPNMIAHTKASKVLANPLANDWLRAGTEEMWPANVNGFSLANNTSESIYGVIGSDPVRAVRFANSMKLFATRPEYDPSFIVNGFDWDSLGSGLVVDVGGARGHIAVQLAKQFPNLKIRVQDMDKVVENADADIPEQLRDRVTFMAHDLFAPQTIHADVIYFRWIMHNWPDKQCIAILRAQIPALKTGVRIVIQDVCFAEPGTIPLWREKFQRMEDLNMAAAFNAKERTVGDVVEPVGSALGILEVSWNDPA</sequence>
<dbReference type="InterPro" id="IPR016461">
    <property type="entry name" value="COMT-like"/>
</dbReference>
<dbReference type="Pfam" id="PF08100">
    <property type="entry name" value="Dimerisation"/>
    <property type="match status" value="1"/>
</dbReference>